<keyword evidence="4" id="KW-1185">Reference proteome</keyword>
<gene>
    <name evidence="3" type="ORF">ACFO7U_11795</name>
</gene>
<accession>A0ABV9PSW7</accession>
<comment type="caution">
    <text evidence="3">The sequence shown here is derived from an EMBL/GenBank/DDBJ whole genome shotgun (WGS) entry which is preliminary data.</text>
</comment>
<dbReference type="InterPro" id="IPR024516">
    <property type="entry name" value="Mce_C"/>
</dbReference>
<feature type="region of interest" description="Disordered" evidence="1">
    <location>
        <begin position="1"/>
        <end position="37"/>
    </location>
</feature>
<feature type="domain" description="Mammalian cell entry C-terminal" evidence="2">
    <location>
        <begin position="93"/>
        <end position="244"/>
    </location>
</feature>
<dbReference type="PANTHER" id="PTHR33371:SF19">
    <property type="entry name" value="MCE-FAMILY PROTEIN MCE4A"/>
    <property type="match status" value="1"/>
</dbReference>
<evidence type="ECO:0000256" key="1">
    <source>
        <dbReference type="SAM" id="MobiDB-lite"/>
    </source>
</evidence>
<proteinExistence type="predicted"/>
<dbReference type="Pfam" id="PF11887">
    <property type="entry name" value="Mce4_CUP1"/>
    <property type="match status" value="1"/>
</dbReference>
<dbReference type="RefSeq" id="WP_380059645.1">
    <property type="nucleotide sequence ID" value="NZ_JBHSHP010000043.1"/>
</dbReference>
<dbReference type="Proteomes" id="UP001595836">
    <property type="component" value="Unassembled WGS sequence"/>
</dbReference>
<feature type="compositionally biased region" description="Basic residues" evidence="1">
    <location>
        <begin position="1"/>
        <end position="11"/>
    </location>
</feature>
<sequence>TPRPPQQRRHPPNSGMTPDELTEMPTSDKNDDDDAAEPGTRIEMLIGDEFADRIPSNVLVRAVPRTLFGDIRLDLVSPPVPVGATPRAFSTGATVTDGEQIPADGSDEAVLLYDVFTRASDLLVAIEPEKMQITLTALARALDGRGEMLGRTIEDADRAGAELAPALENAAAASPALAALAEDLAGATPQILETLQEATRLSQIVLDRPGSLRRLLDAGLAAAGSGAAMADRTVPGAIRLVGDTGVVFDHTARNPHGVINTLYAMRPMGEAGAAAFSTGRFNITAVPSFADPMPYGPQDCPRHPGLAGSTCTGAPATEHDPGLTVNAAGEREVLRELQAAAATDPGTPVPPPADPAADPAAAAWTMLGPLVRGTEVAIR</sequence>
<evidence type="ECO:0000313" key="3">
    <source>
        <dbReference type="EMBL" id="MFC4755455.1"/>
    </source>
</evidence>
<protein>
    <submittedName>
        <fullName evidence="3">MCE family protein</fullName>
    </submittedName>
</protein>
<evidence type="ECO:0000259" key="2">
    <source>
        <dbReference type="Pfam" id="PF11887"/>
    </source>
</evidence>
<organism evidence="3 4">
    <name type="scientific">Dietzia aurantiaca</name>
    <dbReference type="NCBI Taxonomy" id="983873"/>
    <lineage>
        <taxon>Bacteria</taxon>
        <taxon>Bacillati</taxon>
        <taxon>Actinomycetota</taxon>
        <taxon>Actinomycetes</taxon>
        <taxon>Mycobacteriales</taxon>
        <taxon>Dietziaceae</taxon>
        <taxon>Dietzia</taxon>
    </lineage>
</organism>
<dbReference type="EMBL" id="JBHSHP010000043">
    <property type="protein sequence ID" value="MFC4755455.1"/>
    <property type="molecule type" value="Genomic_DNA"/>
</dbReference>
<name>A0ABV9PSW7_9ACTN</name>
<feature type="non-terminal residue" evidence="3">
    <location>
        <position position="1"/>
    </location>
</feature>
<dbReference type="PANTHER" id="PTHR33371">
    <property type="entry name" value="INTERMEMBRANE PHOSPHOLIPID TRANSPORT SYSTEM BINDING PROTEIN MLAD-RELATED"/>
    <property type="match status" value="1"/>
</dbReference>
<evidence type="ECO:0000313" key="4">
    <source>
        <dbReference type="Proteomes" id="UP001595836"/>
    </source>
</evidence>
<dbReference type="InterPro" id="IPR052336">
    <property type="entry name" value="MlaD_Phospholipid_Transporter"/>
</dbReference>
<reference evidence="4" key="1">
    <citation type="journal article" date="2019" name="Int. J. Syst. Evol. Microbiol.">
        <title>The Global Catalogue of Microorganisms (GCM) 10K type strain sequencing project: providing services to taxonomists for standard genome sequencing and annotation.</title>
        <authorList>
            <consortium name="The Broad Institute Genomics Platform"/>
            <consortium name="The Broad Institute Genome Sequencing Center for Infectious Disease"/>
            <person name="Wu L."/>
            <person name="Ma J."/>
        </authorList>
    </citation>
    <scope>NUCLEOTIDE SEQUENCE [LARGE SCALE GENOMIC DNA]</scope>
    <source>
        <strain evidence="4">JCM 11882</strain>
    </source>
</reference>